<accession>A0A3G4ZWB5</accession>
<dbReference type="EMBL" id="MK072136">
    <property type="protein sequence ID" value="AYV79198.1"/>
    <property type="molecule type" value="Genomic_DNA"/>
</dbReference>
<sequence>MQYITKSPNFVQLSAVAIAAAFTGYKYKQYQTTRAVEQVESTLLRTFPTCEPRYSITCIYRNALGIDLYEDYD</sequence>
<proteinExistence type="predicted"/>
<protein>
    <submittedName>
        <fullName evidence="1">Uncharacterized protein</fullName>
    </submittedName>
</protein>
<name>A0A3G4ZWB5_9VIRU</name>
<organism evidence="1">
    <name type="scientific">Faunusvirus sp</name>
    <dbReference type="NCBI Taxonomy" id="2487766"/>
    <lineage>
        <taxon>Viruses</taxon>
        <taxon>Varidnaviria</taxon>
        <taxon>Bamfordvirae</taxon>
        <taxon>Nucleocytoviricota</taxon>
        <taxon>Megaviricetes</taxon>
        <taxon>Imitervirales</taxon>
        <taxon>Mimiviridae</taxon>
    </lineage>
</organism>
<evidence type="ECO:0000313" key="1">
    <source>
        <dbReference type="EMBL" id="AYV79198.1"/>
    </source>
</evidence>
<gene>
    <name evidence="1" type="ORF">Faunusvirus5_7</name>
</gene>
<reference evidence="1" key="1">
    <citation type="submission" date="2018-10" db="EMBL/GenBank/DDBJ databases">
        <title>Hidden diversity of soil giant viruses.</title>
        <authorList>
            <person name="Schulz F."/>
            <person name="Alteio L."/>
            <person name="Goudeau D."/>
            <person name="Ryan E.M."/>
            <person name="Malmstrom R.R."/>
            <person name="Blanchard J."/>
            <person name="Woyke T."/>
        </authorList>
    </citation>
    <scope>NUCLEOTIDE SEQUENCE</scope>
    <source>
        <strain evidence="1">FNV1</strain>
    </source>
</reference>